<reference evidence="1" key="1">
    <citation type="submission" date="2014-11" db="EMBL/GenBank/DDBJ databases">
        <authorList>
            <person name="Amaro Gonzalez C."/>
        </authorList>
    </citation>
    <scope>NUCLEOTIDE SEQUENCE</scope>
</reference>
<evidence type="ECO:0000313" key="1">
    <source>
        <dbReference type="EMBL" id="JAH25715.1"/>
    </source>
</evidence>
<dbReference type="EMBL" id="GBXM01082862">
    <property type="protein sequence ID" value="JAH25715.1"/>
    <property type="molecule type" value="Transcribed_RNA"/>
</dbReference>
<organism evidence="1">
    <name type="scientific">Anguilla anguilla</name>
    <name type="common">European freshwater eel</name>
    <name type="synonym">Muraena anguilla</name>
    <dbReference type="NCBI Taxonomy" id="7936"/>
    <lineage>
        <taxon>Eukaryota</taxon>
        <taxon>Metazoa</taxon>
        <taxon>Chordata</taxon>
        <taxon>Craniata</taxon>
        <taxon>Vertebrata</taxon>
        <taxon>Euteleostomi</taxon>
        <taxon>Actinopterygii</taxon>
        <taxon>Neopterygii</taxon>
        <taxon>Teleostei</taxon>
        <taxon>Anguilliformes</taxon>
        <taxon>Anguillidae</taxon>
        <taxon>Anguilla</taxon>
    </lineage>
</organism>
<protein>
    <submittedName>
        <fullName evidence="1">Uncharacterized protein</fullName>
    </submittedName>
</protein>
<name>A0A0E9RB41_ANGAN</name>
<reference evidence="1" key="2">
    <citation type="journal article" date="2015" name="Fish Shellfish Immunol.">
        <title>Early steps in the European eel (Anguilla anguilla)-Vibrio vulnificus interaction in the gills: Role of the RtxA13 toxin.</title>
        <authorList>
            <person name="Callol A."/>
            <person name="Pajuelo D."/>
            <person name="Ebbesson L."/>
            <person name="Teles M."/>
            <person name="MacKenzie S."/>
            <person name="Amaro C."/>
        </authorList>
    </citation>
    <scope>NUCLEOTIDE SEQUENCE</scope>
</reference>
<proteinExistence type="predicted"/>
<sequence length="74" mass="8280">MTASHGGLSPVCTEMHSQESIPVHFTEKKIQQLIFQHSLTLWTTSPISPFAKHSTVACPLTPPQFWAAVKVCWF</sequence>
<dbReference type="AlphaFoldDB" id="A0A0E9RB41"/>
<accession>A0A0E9RB41</accession>